<dbReference type="VEuPathDB" id="FungiDB:GGTG_04028"/>
<feature type="region of interest" description="Disordered" evidence="1">
    <location>
        <begin position="224"/>
        <end position="260"/>
    </location>
</feature>
<dbReference type="HOGENOM" id="CLU_855490_0_0_1"/>
<feature type="compositionally biased region" description="Low complexity" evidence="1">
    <location>
        <begin position="43"/>
        <end position="52"/>
    </location>
</feature>
<gene>
    <name evidence="3" type="primary">20344486</name>
    <name evidence="2" type="ORF">GGTG_04028</name>
</gene>
<reference evidence="4" key="1">
    <citation type="submission" date="2010-07" db="EMBL/GenBank/DDBJ databases">
        <title>The genome sequence of Gaeumannomyces graminis var. tritici strain R3-111a-1.</title>
        <authorList>
            <consortium name="The Broad Institute Genome Sequencing Platform"/>
            <person name="Ma L.-J."/>
            <person name="Dead R."/>
            <person name="Young S."/>
            <person name="Zeng Q."/>
            <person name="Koehrsen M."/>
            <person name="Alvarado L."/>
            <person name="Berlin A."/>
            <person name="Chapman S.B."/>
            <person name="Chen Z."/>
            <person name="Freedman E."/>
            <person name="Gellesch M."/>
            <person name="Goldberg J."/>
            <person name="Griggs A."/>
            <person name="Gujja S."/>
            <person name="Heilman E.R."/>
            <person name="Heiman D."/>
            <person name="Hepburn T."/>
            <person name="Howarth C."/>
            <person name="Jen D."/>
            <person name="Larson L."/>
            <person name="Mehta T."/>
            <person name="Neiman D."/>
            <person name="Pearson M."/>
            <person name="Roberts A."/>
            <person name="Saif S."/>
            <person name="Shea T."/>
            <person name="Shenoy N."/>
            <person name="Sisk P."/>
            <person name="Stolte C."/>
            <person name="Sykes S."/>
            <person name="Walk T."/>
            <person name="White J."/>
            <person name="Yandava C."/>
            <person name="Haas B."/>
            <person name="Nusbaum C."/>
            <person name="Birren B."/>
        </authorList>
    </citation>
    <scope>NUCLEOTIDE SEQUENCE [LARGE SCALE GENOMIC DNA]</scope>
    <source>
        <strain evidence="4">R3-111a-1</strain>
    </source>
</reference>
<dbReference type="Proteomes" id="UP000006039">
    <property type="component" value="Unassembled WGS sequence"/>
</dbReference>
<reference evidence="2" key="3">
    <citation type="submission" date="2010-09" db="EMBL/GenBank/DDBJ databases">
        <title>Annotation of Gaeumannomyces graminis var. tritici R3-111a-1.</title>
        <authorList>
            <consortium name="The Broad Institute Genome Sequencing Platform"/>
            <person name="Ma L.-J."/>
            <person name="Dead R."/>
            <person name="Young S.K."/>
            <person name="Zeng Q."/>
            <person name="Gargeya S."/>
            <person name="Fitzgerald M."/>
            <person name="Haas B."/>
            <person name="Abouelleil A."/>
            <person name="Alvarado L."/>
            <person name="Arachchi H.M."/>
            <person name="Berlin A."/>
            <person name="Brown A."/>
            <person name="Chapman S.B."/>
            <person name="Chen Z."/>
            <person name="Dunbar C."/>
            <person name="Freedman E."/>
            <person name="Gearin G."/>
            <person name="Gellesch M."/>
            <person name="Goldberg J."/>
            <person name="Griggs A."/>
            <person name="Gujja S."/>
            <person name="Heiman D."/>
            <person name="Howarth C."/>
            <person name="Larson L."/>
            <person name="Lui A."/>
            <person name="MacDonald P.J.P."/>
            <person name="Mehta T."/>
            <person name="Montmayeur A."/>
            <person name="Murphy C."/>
            <person name="Neiman D."/>
            <person name="Pearson M."/>
            <person name="Priest M."/>
            <person name="Roberts A."/>
            <person name="Saif S."/>
            <person name="Shea T."/>
            <person name="Shenoy N."/>
            <person name="Sisk P."/>
            <person name="Stolte C."/>
            <person name="Sykes S."/>
            <person name="Yandava C."/>
            <person name="Wortman J."/>
            <person name="Nusbaum C."/>
            <person name="Birren B."/>
        </authorList>
    </citation>
    <scope>NUCLEOTIDE SEQUENCE</scope>
    <source>
        <strain evidence="2">R3-111a-1</strain>
    </source>
</reference>
<dbReference type="GeneID" id="20344486"/>
<dbReference type="AlphaFoldDB" id="J3NRY0"/>
<dbReference type="eggNOG" id="ENOG502RJJE">
    <property type="taxonomic scope" value="Eukaryota"/>
</dbReference>
<protein>
    <submittedName>
        <fullName evidence="2 3">Uncharacterized protein</fullName>
    </submittedName>
</protein>
<evidence type="ECO:0000313" key="3">
    <source>
        <dbReference type="EnsemblFungi" id="EJT78936"/>
    </source>
</evidence>
<evidence type="ECO:0000313" key="2">
    <source>
        <dbReference type="EMBL" id="EJT78936.1"/>
    </source>
</evidence>
<accession>J3NRY0</accession>
<organism evidence="2">
    <name type="scientific">Gaeumannomyces tritici (strain R3-111a-1)</name>
    <name type="common">Wheat and barley take-all root rot fungus</name>
    <name type="synonym">Gaeumannomyces graminis var. tritici</name>
    <dbReference type="NCBI Taxonomy" id="644352"/>
    <lineage>
        <taxon>Eukaryota</taxon>
        <taxon>Fungi</taxon>
        <taxon>Dikarya</taxon>
        <taxon>Ascomycota</taxon>
        <taxon>Pezizomycotina</taxon>
        <taxon>Sordariomycetes</taxon>
        <taxon>Sordariomycetidae</taxon>
        <taxon>Magnaporthales</taxon>
        <taxon>Magnaporthaceae</taxon>
        <taxon>Gaeumannomyces</taxon>
    </lineage>
</organism>
<reference evidence="2" key="2">
    <citation type="submission" date="2010-07" db="EMBL/GenBank/DDBJ databases">
        <authorList>
            <consortium name="The Broad Institute Genome Sequencing Platform"/>
            <consortium name="Broad Institute Genome Sequencing Center for Infectious Disease"/>
            <person name="Ma L.-J."/>
            <person name="Dead R."/>
            <person name="Young S."/>
            <person name="Zeng Q."/>
            <person name="Koehrsen M."/>
            <person name="Alvarado L."/>
            <person name="Berlin A."/>
            <person name="Chapman S.B."/>
            <person name="Chen Z."/>
            <person name="Freedman E."/>
            <person name="Gellesch M."/>
            <person name="Goldberg J."/>
            <person name="Griggs A."/>
            <person name="Gujja S."/>
            <person name="Heilman E.R."/>
            <person name="Heiman D."/>
            <person name="Hepburn T."/>
            <person name="Howarth C."/>
            <person name="Jen D."/>
            <person name="Larson L."/>
            <person name="Mehta T."/>
            <person name="Neiman D."/>
            <person name="Pearson M."/>
            <person name="Roberts A."/>
            <person name="Saif S."/>
            <person name="Shea T."/>
            <person name="Shenoy N."/>
            <person name="Sisk P."/>
            <person name="Stolte C."/>
            <person name="Sykes S."/>
            <person name="Walk T."/>
            <person name="White J."/>
            <person name="Yandava C."/>
            <person name="Haas B."/>
            <person name="Nusbaum C."/>
            <person name="Birren B."/>
        </authorList>
    </citation>
    <scope>NUCLEOTIDE SEQUENCE</scope>
    <source>
        <strain evidence="2">R3-111a-1</strain>
    </source>
</reference>
<dbReference type="OrthoDB" id="3492129at2759"/>
<reference evidence="3" key="4">
    <citation type="journal article" date="2015" name="G3 (Bethesda)">
        <title>Genome sequences of three phytopathogenic species of the Magnaporthaceae family of fungi.</title>
        <authorList>
            <person name="Okagaki L.H."/>
            <person name="Nunes C.C."/>
            <person name="Sailsbery J."/>
            <person name="Clay B."/>
            <person name="Brown D."/>
            <person name="John T."/>
            <person name="Oh Y."/>
            <person name="Young N."/>
            <person name="Fitzgerald M."/>
            <person name="Haas B.J."/>
            <person name="Zeng Q."/>
            <person name="Young S."/>
            <person name="Adiconis X."/>
            <person name="Fan L."/>
            <person name="Levin J.Z."/>
            <person name="Mitchell T.K."/>
            <person name="Okubara P.A."/>
            <person name="Farman M.L."/>
            <person name="Kohn L.M."/>
            <person name="Birren B."/>
            <person name="Ma L.-J."/>
            <person name="Dean R.A."/>
        </authorList>
    </citation>
    <scope>NUCLEOTIDE SEQUENCE</scope>
    <source>
        <strain evidence="3">R3-111a-1</strain>
    </source>
</reference>
<dbReference type="EMBL" id="GL385396">
    <property type="protein sequence ID" value="EJT78936.1"/>
    <property type="molecule type" value="Genomic_DNA"/>
</dbReference>
<evidence type="ECO:0000256" key="1">
    <source>
        <dbReference type="SAM" id="MobiDB-lite"/>
    </source>
</evidence>
<feature type="region of interest" description="Disordered" evidence="1">
    <location>
        <begin position="16"/>
        <end position="66"/>
    </location>
</feature>
<feature type="compositionally biased region" description="Polar residues" evidence="1">
    <location>
        <begin position="250"/>
        <end position="260"/>
    </location>
</feature>
<evidence type="ECO:0000313" key="4">
    <source>
        <dbReference type="Proteomes" id="UP000006039"/>
    </source>
</evidence>
<name>J3NRY0_GAET3</name>
<proteinExistence type="predicted"/>
<feature type="compositionally biased region" description="Low complexity" evidence="1">
    <location>
        <begin position="224"/>
        <end position="249"/>
    </location>
</feature>
<sequence length="340" mass="36060">MNSSIVEAPKRTQLPSLWTGNYRDGSFPPDPSYTRLPSLSAGPMLASPMSPRAAPPSTPASFGNSPTVLHPRDTIGDSVNELSRSLIHSLNQGMGRRLSTADSTSSPASSPMSGVFDRMARGGSRAPSVYSANTSLLLSGVSQADVKSPVGRRKLTVAEQRHPGSILVTAVPLRRLSNGEMPVDESQPGRVIIAAGVIPRVKTRSRFEMKRSFDLGQVRKSIAGPPRRLSSAAAAGSLGGSDASGRRSSTMIRPSSQQNGVADAADALTNTRQINLTQASNCLPIIAALMISGHLRDEDRIELPMPHPEAWPNTFAYVAESQGELTDAVRKNILHLGGKV</sequence>
<dbReference type="EnsemblFungi" id="EJT78936">
    <property type="protein sequence ID" value="EJT78936"/>
    <property type="gene ID" value="GGTG_04028"/>
</dbReference>
<reference evidence="3" key="5">
    <citation type="submission" date="2018-04" db="UniProtKB">
        <authorList>
            <consortium name="EnsemblFungi"/>
        </authorList>
    </citation>
    <scope>IDENTIFICATION</scope>
    <source>
        <strain evidence="3">R3-111a-1</strain>
    </source>
</reference>
<dbReference type="RefSeq" id="XP_009220081.1">
    <property type="nucleotide sequence ID" value="XM_009221817.1"/>
</dbReference>
<keyword evidence="4" id="KW-1185">Reference proteome</keyword>